<evidence type="ECO:0000313" key="2">
    <source>
        <dbReference type="Proteomes" id="UP000635565"/>
    </source>
</evidence>
<dbReference type="Proteomes" id="UP000635565">
    <property type="component" value="Unassembled WGS sequence"/>
</dbReference>
<protein>
    <submittedName>
        <fullName evidence="1">Uncharacterized protein</fullName>
    </submittedName>
</protein>
<sequence length="189" mass="21775">MLAYVFWHWPVPDIEAPTYQHDLITYHQTLAAHRPSGFHHTRVLQMKQASWLKRNEVTYEDWHLVENSAALDPLNERAVSGPCQEPHRQIARWTQGSAGGLYHLVFGDPDLSVVRFAYRFHKPAGMTYGALYEVLQPLLQEVKGMLWTRQMNLGPGPEFCFQSSEPFVFPDILPSLSIPVKQICFTIDR</sequence>
<evidence type="ECO:0000313" key="1">
    <source>
        <dbReference type="EMBL" id="GHO82203.1"/>
    </source>
</evidence>
<comment type="caution">
    <text evidence="1">The sequence shown here is derived from an EMBL/GenBank/DDBJ whole genome shotgun (WGS) entry which is preliminary data.</text>
</comment>
<reference evidence="1 2" key="1">
    <citation type="journal article" date="2021" name="Int. J. Syst. Evol. Microbiol.">
        <title>Reticulibacter mediterranei gen. nov., sp. nov., within the new family Reticulibacteraceae fam. nov., and Ktedonospora formicarum gen. nov., sp. nov., Ktedonobacter robiniae sp. nov., Dictyobacter formicarum sp. nov. and Dictyobacter arantiisoli sp. nov., belonging to the class Ktedonobacteria.</title>
        <authorList>
            <person name="Yabe S."/>
            <person name="Zheng Y."/>
            <person name="Wang C.M."/>
            <person name="Sakai Y."/>
            <person name="Abe K."/>
            <person name="Yokota A."/>
            <person name="Donadio S."/>
            <person name="Cavaletti L."/>
            <person name="Monciardini P."/>
        </authorList>
    </citation>
    <scope>NUCLEOTIDE SEQUENCE [LARGE SCALE GENOMIC DNA]</scope>
    <source>
        <strain evidence="1 2">SOSP1-9</strain>
    </source>
</reference>
<gene>
    <name evidence="1" type="ORF">KSZ_02090</name>
</gene>
<keyword evidence="2" id="KW-1185">Reference proteome</keyword>
<proteinExistence type="predicted"/>
<name>A0ABQ3V9V8_9CHLR</name>
<accession>A0ABQ3V9V8</accession>
<dbReference type="RefSeq" id="WP_201359901.1">
    <property type="nucleotide sequence ID" value="NZ_BNJJ01000001.1"/>
</dbReference>
<organism evidence="1 2">
    <name type="scientific">Dictyobacter formicarum</name>
    <dbReference type="NCBI Taxonomy" id="2778368"/>
    <lineage>
        <taxon>Bacteria</taxon>
        <taxon>Bacillati</taxon>
        <taxon>Chloroflexota</taxon>
        <taxon>Ktedonobacteria</taxon>
        <taxon>Ktedonobacterales</taxon>
        <taxon>Dictyobacteraceae</taxon>
        <taxon>Dictyobacter</taxon>
    </lineage>
</organism>
<dbReference type="EMBL" id="BNJJ01000001">
    <property type="protein sequence ID" value="GHO82203.1"/>
    <property type="molecule type" value="Genomic_DNA"/>
</dbReference>